<evidence type="ECO:0000313" key="4">
    <source>
        <dbReference type="EMBL" id="GMG54590.1"/>
    </source>
</evidence>
<gene>
    <name evidence="4" type="ORF">Aory05_001283300</name>
</gene>
<keyword evidence="2" id="KW-0288">FMN</keyword>
<comment type="caution">
    <text evidence="4">The sequence shown here is derived from an EMBL/GenBank/DDBJ whole genome shotgun (WGS) entry which is preliminary data.</text>
</comment>
<evidence type="ECO:0000256" key="3">
    <source>
        <dbReference type="ARBA" id="ARBA00023002"/>
    </source>
</evidence>
<proteinExistence type="predicted"/>
<dbReference type="EMBL" id="BSYB01000092">
    <property type="protein sequence ID" value="GMG54590.1"/>
    <property type="molecule type" value="Genomic_DNA"/>
</dbReference>
<keyword evidence="1" id="KW-0285">Flavoprotein</keyword>
<evidence type="ECO:0000313" key="5">
    <source>
        <dbReference type="Proteomes" id="UP001165189"/>
    </source>
</evidence>
<dbReference type="SUPFAM" id="SSF51412">
    <property type="entry name" value="Inosine monophosphate dehydrogenase (IMPDH)"/>
    <property type="match status" value="1"/>
</dbReference>
<dbReference type="Proteomes" id="UP001165189">
    <property type="component" value="Unassembled WGS sequence"/>
</dbReference>
<dbReference type="PANTHER" id="PTHR32332">
    <property type="entry name" value="2-NITROPROPANE DIOXYGENASE"/>
    <property type="match status" value="1"/>
</dbReference>
<name>A0ABQ6L964_ASPOZ</name>
<evidence type="ECO:0000256" key="2">
    <source>
        <dbReference type="ARBA" id="ARBA00022643"/>
    </source>
</evidence>
<accession>A0ABQ6L964</accession>
<dbReference type="PANTHER" id="PTHR32332:SF31">
    <property type="entry name" value="2-NITROPROPANE DIOXYGENASE FAMILY, PUTATIVE (AFU_ORTHOLOGUE AFUA_2G09850)-RELATED"/>
    <property type="match status" value="1"/>
</dbReference>
<protein>
    <submittedName>
        <fullName evidence="4">Unnamed protein product</fullName>
    </submittedName>
</protein>
<reference evidence="4" key="1">
    <citation type="submission" date="2023-04" db="EMBL/GenBank/DDBJ databases">
        <title>Aspergillus oryzae var. brunneus NBRC 4377.</title>
        <authorList>
            <person name="Ichikawa N."/>
            <person name="Sato H."/>
            <person name="Tonouchi N."/>
        </authorList>
    </citation>
    <scope>NUCLEOTIDE SEQUENCE</scope>
    <source>
        <strain evidence="4">NBRC 4377</strain>
    </source>
</reference>
<organism evidence="4 5">
    <name type="scientific">Aspergillus oryzae var. brunneus</name>
    <dbReference type="NCBI Taxonomy" id="332754"/>
    <lineage>
        <taxon>Eukaryota</taxon>
        <taxon>Fungi</taxon>
        <taxon>Dikarya</taxon>
        <taxon>Ascomycota</taxon>
        <taxon>Pezizomycotina</taxon>
        <taxon>Eurotiomycetes</taxon>
        <taxon>Eurotiomycetidae</taxon>
        <taxon>Eurotiales</taxon>
        <taxon>Aspergillaceae</taxon>
        <taxon>Aspergillus</taxon>
        <taxon>Aspergillus subgen. Circumdati</taxon>
    </lineage>
</organism>
<sequence>MVTDLANPIHERVLIEDGFIPVLNEFNELVETPRVYADDLRDPWLELPTLGLDNARLSRRPGTPRSNTQGISFRGYMRALWHNAMPECKQISGTGTRTLLCPRVGNKPELKEGHGLEPGMVEVKDLALGCQFLIDTGLILREKWGALASISRFSMTRPKKKFRQYVMHGFAIFSEAESADAGHLRQLSWVTNKLLKPRLSIGQQVSIEKIRTTLTDLLKIQHPILLAGMNVAAGPKLAAAVTNAGGLGVIGGVGYTPEMLREQIAELKSYLNDKNAGFGVDLLLPQVGGNARKTNYDYTKGKLNELVDIIIESGARLFVSAVGVPPKHVVEKLHGAGILCMNMIGHPKHVQKALDVGVDIICAQGGEGGGHTGDVPTTVLIPTVAKLCQGKKSPLTGQPVQVVAAGGLFNGNSVAAALMLGASAVWIGTRFILSDEAGAPVAHQEAVRTAGFEDNIRTIIFTNAYITNWEENRQEEIKQLTSKGIIPVEHDMENLPDDVDDETLDNARPFLMGKVAAVVNEKKSAKAIVDELVNDAADLLQKGHKMLAKLVPQQPHCITVHFAAADGNPALVFTTTLCGIKYGNRPQKLKTTYQPREYSYQVKQFYLPEPPQTAIHNPDRTQEFNYAIDSASRTRAILHLHLDPTMKPTNMESFRKYQQHDGEQWQKEPLTHRKERCQFATDHAIHILEWIIQHPNTSISVF</sequence>
<evidence type="ECO:0000256" key="1">
    <source>
        <dbReference type="ARBA" id="ARBA00022630"/>
    </source>
</evidence>
<dbReference type="Pfam" id="PF03060">
    <property type="entry name" value="NMO"/>
    <property type="match status" value="1"/>
</dbReference>
<keyword evidence="3" id="KW-0560">Oxidoreductase</keyword>
<dbReference type="InterPro" id="IPR013785">
    <property type="entry name" value="Aldolase_TIM"/>
</dbReference>
<dbReference type="InterPro" id="IPR004136">
    <property type="entry name" value="NMO"/>
</dbReference>
<dbReference type="CDD" id="cd04730">
    <property type="entry name" value="NPD_like"/>
    <property type="match status" value="1"/>
</dbReference>
<dbReference type="Gene3D" id="3.20.20.70">
    <property type="entry name" value="Aldolase class I"/>
    <property type="match status" value="1"/>
</dbReference>
<keyword evidence="5" id="KW-1185">Reference proteome</keyword>